<protein>
    <recommendedName>
        <fullName evidence="3">DUF2336 domain-containing protein</fullName>
    </recommendedName>
</protein>
<keyword evidence="2" id="KW-1185">Reference proteome</keyword>
<organism evidence="1 2">
    <name type="scientific">Devosia rhodophyticola</name>
    <dbReference type="NCBI Taxonomy" id="3026423"/>
    <lineage>
        <taxon>Bacteria</taxon>
        <taxon>Pseudomonadati</taxon>
        <taxon>Pseudomonadota</taxon>
        <taxon>Alphaproteobacteria</taxon>
        <taxon>Hyphomicrobiales</taxon>
        <taxon>Devosiaceae</taxon>
        <taxon>Devosia</taxon>
    </lineage>
</organism>
<sequence length="375" mass="41572">MGLIDAVIVEDPVEFAFSGSISHQRAEAIWTWVVRDLCSDIIDHDRVSSDSYEMSELELLMPRILARMKESVARAKSGIEAERRLIAQLGGENGYERLPVVMTALRCRGLLAKAQAFGRATNDMADETALGAALQSMPLQDVPVASLLLHAAVGQVANPSRLIKSVVRVLGSGKEAVVERSGFAPLIDALLAHAQNQLYLLQPTGTFADIDLACRGLDRFHRLIRAVAGFVELSRKSRWGMMVGGMTKQVSERLEPRLKQILPDINQTLRKGREGADRLDDDHLLVALNGIYLLAAIRDCRDSLALNALLDQAWNQTGETLELHLNRNLEALRLNPDDLITARRLEVGIKMAEVRFNRDYADTLRRARLGAERRG</sequence>
<evidence type="ECO:0008006" key="3">
    <source>
        <dbReference type="Google" id="ProtNLM"/>
    </source>
</evidence>
<evidence type="ECO:0000313" key="1">
    <source>
        <dbReference type="EMBL" id="WDR06386.1"/>
    </source>
</evidence>
<dbReference type="Proteomes" id="UP001222118">
    <property type="component" value="Chromosome"/>
</dbReference>
<dbReference type="EMBL" id="CP118247">
    <property type="protein sequence ID" value="WDR06386.1"/>
    <property type="molecule type" value="Genomic_DNA"/>
</dbReference>
<gene>
    <name evidence="1" type="ORF">PSQ90_02650</name>
</gene>
<proteinExistence type="predicted"/>
<accession>A0ABY7YYI1</accession>
<dbReference type="RefSeq" id="WP_282211900.1">
    <property type="nucleotide sequence ID" value="NZ_CP118247.1"/>
</dbReference>
<reference evidence="1 2" key="1">
    <citation type="submission" date="2023-02" db="EMBL/GenBank/DDBJ databases">
        <title>Devosia chondri sp. nov., isolated from the phycosphere of marine algae.</title>
        <authorList>
            <person name="Kim J.M."/>
            <person name="Lee J.K."/>
            <person name="Choi B.J."/>
            <person name="Bayburt H."/>
            <person name="Jeon C.O."/>
        </authorList>
    </citation>
    <scope>NUCLEOTIDE SEQUENCE [LARGE SCALE GENOMIC DNA]</scope>
    <source>
        <strain evidence="1 2">G2-5</strain>
    </source>
</reference>
<name>A0ABY7YYI1_9HYPH</name>
<evidence type="ECO:0000313" key="2">
    <source>
        <dbReference type="Proteomes" id="UP001222118"/>
    </source>
</evidence>